<dbReference type="RefSeq" id="WP_188538920.1">
    <property type="nucleotide sequence ID" value="NZ_BMFT01000001.1"/>
</dbReference>
<keyword evidence="2" id="KW-1185">Reference proteome</keyword>
<comment type="caution">
    <text evidence="1">The sequence shown here is derived from an EMBL/GenBank/DDBJ whole genome shotgun (WGS) entry which is preliminary data.</text>
</comment>
<name>A0ABQ1YH47_9BACL</name>
<organism evidence="1 2">
    <name type="scientific">Paenibacillus segetis</name>
    <dbReference type="NCBI Taxonomy" id="1325360"/>
    <lineage>
        <taxon>Bacteria</taxon>
        <taxon>Bacillati</taxon>
        <taxon>Bacillota</taxon>
        <taxon>Bacilli</taxon>
        <taxon>Bacillales</taxon>
        <taxon>Paenibacillaceae</taxon>
        <taxon>Paenibacillus</taxon>
    </lineage>
</organism>
<proteinExistence type="predicted"/>
<protein>
    <submittedName>
        <fullName evidence="1">Uncharacterized protein</fullName>
    </submittedName>
</protein>
<accession>A0ABQ1YH47</accession>
<evidence type="ECO:0000313" key="1">
    <source>
        <dbReference type="EMBL" id="GGH24134.1"/>
    </source>
</evidence>
<evidence type="ECO:0000313" key="2">
    <source>
        <dbReference type="Proteomes" id="UP000659344"/>
    </source>
</evidence>
<dbReference type="Proteomes" id="UP000659344">
    <property type="component" value="Unassembled WGS sequence"/>
</dbReference>
<gene>
    <name evidence="1" type="ORF">GCM10008013_23710</name>
</gene>
<dbReference type="EMBL" id="BMFT01000001">
    <property type="protein sequence ID" value="GGH24134.1"/>
    <property type="molecule type" value="Genomic_DNA"/>
</dbReference>
<reference evidence="2" key="1">
    <citation type="journal article" date="2019" name="Int. J. Syst. Evol. Microbiol.">
        <title>The Global Catalogue of Microorganisms (GCM) 10K type strain sequencing project: providing services to taxonomists for standard genome sequencing and annotation.</title>
        <authorList>
            <consortium name="The Broad Institute Genomics Platform"/>
            <consortium name="The Broad Institute Genome Sequencing Center for Infectious Disease"/>
            <person name="Wu L."/>
            <person name="Ma J."/>
        </authorList>
    </citation>
    <scope>NUCLEOTIDE SEQUENCE [LARGE SCALE GENOMIC DNA]</scope>
    <source>
        <strain evidence="2">CGMCC 1.12769</strain>
    </source>
</reference>
<sequence>MKLRTWPIVLTVAASALLLFGGWFAYRQWAVEDPLKKLVTGYEGVNTVQFDITRNEVDLKLGLKPGTDISGLVKYIERDGKKLIGNRTIKLDVVDDSSPALDKLWEQVLFPVAQAMENKQYTEITAALEELEQQDSSVTANAEIDENNVYITMTDGTNSKFIILPRVPQKLGVWPNA</sequence>